<keyword evidence="7" id="KW-0479">Metal-binding</keyword>
<dbReference type="GO" id="GO:0008941">
    <property type="term" value="F:nitric oxide dioxygenase NAD(P)H activity"/>
    <property type="evidence" value="ECO:0007669"/>
    <property type="project" value="UniProtKB-EC"/>
</dbReference>
<evidence type="ECO:0000256" key="11">
    <source>
        <dbReference type="ARBA" id="ARBA00025094"/>
    </source>
</evidence>
<keyword evidence="6 14" id="KW-0561">Oxygen transport</keyword>
<evidence type="ECO:0000256" key="1">
    <source>
        <dbReference type="ARBA" id="ARBA00001970"/>
    </source>
</evidence>
<evidence type="ECO:0000256" key="7">
    <source>
        <dbReference type="ARBA" id="ARBA00022723"/>
    </source>
</evidence>
<dbReference type="PRINTS" id="PR00410">
    <property type="entry name" value="PHEHYDRXLASE"/>
</dbReference>
<evidence type="ECO:0000256" key="2">
    <source>
        <dbReference type="ARBA" id="ARBA00006401"/>
    </source>
</evidence>
<keyword evidence="17" id="KW-0560">Oxidoreductase</keyword>
<keyword evidence="9" id="KW-0408">Iron</keyword>
<feature type="domain" description="FAD-binding FR-type" evidence="16">
    <location>
        <begin position="154"/>
        <end position="258"/>
    </location>
</feature>
<dbReference type="GO" id="GO:0071949">
    <property type="term" value="F:FAD binding"/>
    <property type="evidence" value="ECO:0007669"/>
    <property type="project" value="TreeGrafter"/>
</dbReference>
<evidence type="ECO:0000256" key="14">
    <source>
        <dbReference type="RuleBase" id="RU000356"/>
    </source>
</evidence>
<dbReference type="GO" id="GO:0046872">
    <property type="term" value="F:metal ion binding"/>
    <property type="evidence" value="ECO:0007669"/>
    <property type="project" value="UniProtKB-KW"/>
</dbReference>
<evidence type="ECO:0000313" key="18">
    <source>
        <dbReference type="Proteomes" id="UP001139477"/>
    </source>
</evidence>
<dbReference type="RefSeq" id="WP_253330157.1">
    <property type="nucleotide sequence ID" value="NZ_JAMYXC010000052.1"/>
</dbReference>
<dbReference type="PROSITE" id="PS51384">
    <property type="entry name" value="FAD_FR"/>
    <property type="match status" value="1"/>
</dbReference>
<accession>A0A9X2JMU9</accession>
<evidence type="ECO:0000256" key="4">
    <source>
        <dbReference type="ARBA" id="ARBA00022575"/>
    </source>
</evidence>
<evidence type="ECO:0000256" key="9">
    <source>
        <dbReference type="ARBA" id="ARBA00023004"/>
    </source>
</evidence>
<dbReference type="GO" id="GO:0046210">
    <property type="term" value="P:nitric oxide catabolic process"/>
    <property type="evidence" value="ECO:0007669"/>
    <property type="project" value="TreeGrafter"/>
</dbReference>
<comment type="cofactor">
    <cofactor evidence="1">
        <name>heme b</name>
        <dbReference type="ChEBI" id="CHEBI:60344"/>
    </cofactor>
</comment>
<evidence type="ECO:0000259" key="16">
    <source>
        <dbReference type="PROSITE" id="PS51384"/>
    </source>
</evidence>
<name>A0A9X2JMU9_9RHOB</name>
<dbReference type="Pfam" id="PF00175">
    <property type="entry name" value="NAD_binding_1"/>
    <property type="match status" value="1"/>
</dbReference>
<dbReference type="GO" id="GO:0071500">
    <property type="term" value="P:cellular response to nitrosative stress"/>
    <property type="evidence" value="ECO:0007669"/>
    <property type="project" value="TreeGrafter"/>
</dbReference>
<reference evidence="17" key="1">
    <citation type="submission" date="2022-06" db="EMBL/GenBank/DDBJ databases">
        <title>Limimaricola sediminis sp. nov., isolated from an intertidal sediment.</title>
        <authorList>
            <person name="Shao X."/>
        </authorList>
    </citation>
    <scope>NUCLEOTIDE SEQUENCE</scope>
    <source>
        <strain evidence="17">ASW11-118</strain>
    </source>
</reference>
<feature type="domain" description="Globin" evidence="15">
    <location>
        <begin position="4"/>
        <end position="140"/>
    </location>
</feature>
<comment type="function">
    <text evidence="11">Is involved in NO detoxification in an aerobic process, termed nitric oxide dioxygenase (NOD) reaction that utilizes O(2) and NAD(P)H to convert NO to nitrate, which protects the bacterium from various noxious nitrogen compounds. Therefore, plays a central role in the inducible response to nitrosative stress.</text>
</comment>
<evidence type="ECO:0000256" key="3">
    <source>
        <dbReference type="ARBA" id="ARBA00012229"/>
    </source>
</evidence>
<dbReference type="GO" id="GO:0005344">
    <property type="term" value="F:oxygen carrier activity"/>
    <property type="evidence" value="ECO:0007669"/>
    <property type="project" value="UniProtKB-KW"/>
</dbReference>
<evidence type="ECO:0000256" key="6">
    <source>
        <dbReference type="ARBA" id="ARBA00022621"/>
    </source>
</evidence>
<dbReference type="GO" id="GO:0019825">
    <property type="term" value="F:oxygen binding"/>
    <property type="evidence" value="ECO:0007669"/>
    <property type="project" value="InterPro"/>
</dbReference>
<evidence type="ECO:0000256" key="5">
    <source>
        <dbReference type="ARBA" id="ARBA00022617"/>
    </source>
</evidence>
<keyword evidence="14" id="KW-0813">Transport</keyword>
<evidence type="ECO:0000256" key="12">
    <source>
        <dbReference type="ARBA" id="ARBA00048649"/>
    </source>
</evidence>
<organism evidence="17 18">
    <name type="scientific">Limimaricola litoreus</name>
    <dbReference type="NCBI Taxonomy" id="2955316"/>
    <lineage>
        <taxon>Bacteria</taxon>
        <taxon>Pseudomonadati</taxon>
        <taxon>Pseudomonadota</taxon>
        <taxon>Alphaproteobacteria</taxon>
        <taxon>Rhodobacterales</taxon>
        <taxon>Paracoccaceae</taxon>
        <taxon>Limimaricola</taxon>
    </lineage>
</organism>
<dbReference type="Pfam" id="PF00042">
    <property type="entry name" value="Globin"/>
    <property type="match status" value="1"/>
</dbReference>
<comment type="similarity">
    <text evidence="14">Belongs to the globin family.</text>
</comment>
<keyword evidence="10" id="KW-0520">NAD</keyword>
<dbReference type="InterPro" id="IPR017938">
    <property type="entry name" value="Riboflavin_synthase-like_b-brl"/>
</dbReference>
<dbReference type="Gene3D" id="2.40.30.10">
    <property type="entry name" value="Translation factors"/>
    <property type="match status" value="1"/>
</dbReference>
<gene>
    <name evidence="17" type="primary">hmpA</name>
    <name evidence="17" type="ORF">NHG85_04325</name>
</gene>
<comment type="caution">
    <text evidence="17">The sequence shown here is derived from an EMBL/GenBank/DDBJ whole genome shotgun (WGS) entry which is preliminary data.</text>
</comment>
<keyword evidence="4" id="KW-0216">Detoxification</keyword>
<keyword evidence="8" id="KW-0521">NADP</keyword>
<dbReference type="Pfam" id="PF00970">
    <property type="entry name" value="FAD_binding_6"/>
    <property type="match status" value="1"/>
</dbReference>
<dbReference type="SUPFAM" id="SSF63380">
    <property type="entry name" value="Riboflavin synthase domain-like"/>
    <property type="match status" value="1"/>
</dbReference>
<evidence type="ECO:0000256" key="8">
    <source>
        <dbReference type="ARBA" id="ARBA00022857"/>
    </source>
</evidence>
<comment type="catalytic activity">
    <reaction evidence="13">
        <text>2 nitric oxide + NADPH + 2 O2 = 2 nitrate + NADP(+) + H(+)</text>
        <dbReference type="Rhea" id="RHEA:19465"/>
        <dbReference type="ChEBI" id="CHEBI:15378"/>
        <dbReference type="ChEBI" id="CHEBI:15379"/>
        <dbReference type="ChEBI" id="CHEBI:16480"/>
        <dbReference type="ChEBI" id="CHEBI:17632"/>
        <dbReference type="ChEBI" id="CHEBI:57783"/>
        <dbReference type="ChEBI" id="CHEBI:58349"/>
        <dbReference type="EC" id="1.14.12.17"/>
    </reaction>
</comment>
<dbReference type="InterPro" id="IPR039261">
    <property type="entry name" value="FNR_nucleotide-bd"/>
</dbReference>
<dbReference type="InterPro" id="IPR012292">
    <property type="entry name" value="Globin/Proto"/>
</dbReference>
<evidence type="ECO:0000256" key="10">
    <source>
        <dbReference type="ARBA" id="ARBA00023027"/>
    </source>
</evidence>
<dbReference type="PROSITE" id="PS01033">
    <property type="entry name" value="GLOBIN"/>
    <property type="match status" value="1"/>
</dbReference>
<proteinExistence type="inferred from homology"/>
<dbReference type="Gene3D" id="3.40.50.80">
    <property type="entry name" value="Nucleotide-binding domain of ferredoxin-NADP reductase (FNR) module"/>
    <property type="match status" value="1"/>
</dbReference>
<dbReference type="GO" id="GO:0020037">
    <property type="term" value="F:heme binding"/>
    <property type="evidence" value="ECO:0007669"/>
    <property type="project" value="InterPro"/>
</dbReference>
<dbReference type="PANTHER" id="PTHR43396:SF3">
    <property type="entry name" value="FLAVOHEMOPROTEIN"/>
    <property type="match status" value="1"/>
</dbReference>
<comment type="similarity">
    <text evidence="2">In the C-terminal section; belongs to the flavoprotein pyridine nucleotide cytochrome reductase family.</text>
</comment>
<dbReference type="InterPro" id="IPR017927">
    <property type="entry name" value="FAD-bd_FR_type"/>
</dbReference>
<dbReference type="InterPro" id="IPR008333">
    <property type="entry name" value="Cbr1-like_FAD-bd_dom"/>
</dbReference>
<dbReference type="CDD" id="cd06184">
    <property type="entry name" value="flavohem_like_fad_nad_binding"/>
    <property type="match status" value="1"/>
</dbReference>
<dbReference type="SUPFAM" id="SSF46458">
    <property type="entry name" value="Globin-like"/>
    <property type="match status" value="1"/>
</dbReference>
<dbReference type="Proteomes" id="UP001139477">
    <property type="component" value="Unassembled WGS sequence"/>
</dbReference>
<dbReference type="InterPro" id="IPR009050">
    <property type="entry name" value="Globin-like_sf"/>
</dbReference>
<dbReference type="InterPro" id="IPR000971">
    <property type="entry name" value="Globin"/>
</dbReference>
<keyword evidence="5 14" id="KW-0349">Heme</keyword>
<dbReference type="Gene3D" id="1.10.490.10">
    <property type="entry name" value="Globins"/>
    <property type="match status" value="1"/>
</dbReference>
<dbReference type="AlphaFoldDB" id="A0A9X2JMU9"/>
<protein>
    <recommendedName>
        <fullName evidence="3">nitric oxide dioxygenase</fullName>
        <ecNumber evidence="3">1.14.12.17</ecNumber>
    </recommendedName>
</protein>
<dbReference type="SUPFAM" id="SSF52343">
    <property type="entry name" value="Ferredoxin reductase-like, C-terminal NADP-linked domain"/>
    <property type="match status" value="1"/>
</dbReference>
<dbReference type="GO" id="GO:0009636">
    <property type="term" value="P:response to toxic substance"/>
    <property type="evidence" value="ECO:0007669"/>
    <property type="project" value="UniProtKB-KW"/>
</dbReference>
<dbReference type="EMBL" id="JAMYXC010000052">
    <property type="protein sequence ID" value="MCP1167757.1"/>
    <property type="molecule type" value="Genomic_DNA"/>
</dbReference>
<dbReference type="FunFam" id="1.10.490.10:FF:000003">
    <property type="entry name" value="Flavohemoprotein"/>
    <property type="match status" value="1"/>
</dbReference>
<dbReference type="InterPro" id="IPR001433">
    <property type="entry name" value="OxRdtase_FAD/NAD-bd"/>
</dbReference>
<evidence type="ECO:0000256" key="13">
    <source>
        <dbReference type="ARBA" id="ARBA00049433"/>
    </source>
</evidence>
<dbReference type="PANTHER" id="PTHR43396">
    <property type="entry name" value="FLAVOHEMOPROTEIN"/>
    <property type="match status" value="1"/>
</dbReference>
<comment type="catalytic activity">
    <reaction evidence="12">
        <text>2 nitric oxide + NADH + 2 O2 = 2 nitrate + NAD(+) + H(+)</text>
        <dbReference type="Rhea" id="RHEA:19469"/>
        <dbReference type="ChEBI" id="CHEBI:15378"/>
        <dbReference type="ChEBI" id="CHEBI:15379"/>
        <dbReference type="ChEBI" id="CHEBI:16480"/>
        <dbReference type="ChEBI" id="CHEBI:17632"/>
        <dbReference type="ChEBI" id="CHEBI:57540"/>
        <dbReference type="ChEBI" id="CHEBI:57945"/>
        <dbReference type="EC" id="1.14.12.17"/>
    </reaction>
</comment>
<evidence type="ECO:0000313" key="17">
    <source>
        <dbReference type="EMBL" id="MCP1167757.1"/>
    </source>
</evidence>
<dbReference type="EC" id="1.14.12.17" evidence="3"/>
<sequence length="397" mass="43497">MPTALSPRTVALVKASVPALEAHGPAITEAMYRRLFRDPQIAALFNHANQRSGAQRFALANAVLAYARHIENPAALGAAIERIAQKHVGYAILPEHYPHVAGALLGAMEDILGEAATPELLAAWGQAYWFLAEILQARETEIREANEVQPGSWTGWRRFVVAERHSESDAITSFILRPEDDGPVVPHRAGQYLTLRFDAAGLEGAKRNYSISCGANATHYRITVKREHDGEVSGFLHDRAVEGTVLEATAPAGDFYLAERPDRPVLLLSGGVGLTPMVSMLEVIADRHPKLPTWYIHATTDRANHALGAHVHALAKRHGQVSTATFYDDHVTGSDAMRGRITVDWLRENTPLQEAEIYLCGPKPFMRSLITGLLQDGIPVDRIHYEIFGPGDEDLAA</sequence>
<keyword evidence="18" id="KW-1185">Reference proteome</keyword>
<dbReference type="NCBIfam" id="NF009805">
    <property type="entry name" value="PRK13289.1"/>
    <property type="match status" value="1"/>
</dbReference>
<evidence type="ECO:0000259" key="15">
    <source>
        <dbReference type="PROSITE" id="PS01033"/>
    </source>
</evidence>